<feature type="compositionally biased region" description="Polar residues" evidence="1">
    <location>
        <begin position="54"/>
        <end position="66"/>
    </location>
</feature>
<protein>
    <submittedName>
        <fullName evidence="2">Uncharacterized protein</fullName>
    </submittedName>
</protein>
<evidence type="ECO:0000313" key="2">
    <source>
        <dbReference type="EMBL" id="KAF7840036.1"/>
    </source>
</evidence>
<organism evidence="2 3">
    <name type="scientific">Senna tora</name>
    <dbReference type="NCBI Taxonomy" id="362788"/>
    <lineage>
        <taxon>Eukaryota</taxon>
        <taxon>Viridiplantae</taxon>
        <taxon>Streptophyta</taxon>
        <taxon>Embryophyta</taxon>
        <taxon>Tracheophyta</taxon>
        <taxon>Spermatophyta</taxon>
        <taxon>Magnoliopsida</taxon>
        <taxon>eudicotyledons</taxon>
        <taxon>Gunneridae</taxon>
        <taxon>Pentapetalae</taxon>
        <taxon>rosids</taxon>
        <taxon>fabids</taxon>
        <taxon>Fabales</taxon>
        <taxon>Fabaceae</taxon>
        <taxon>Caesalpinioideae</taxon>
        <taxon>Cassia clade</taxon>
        <taxon>Senna</taxon>
    </lineage>
</organism>
<accession>A0A834X7Z7</accession>
<proteinExistence type="predicted"/>
<dbReference type="OrthoDB" id="690661at2759"/>
<name>A0A834X7Z7_9FABA</name>
<reference evidence="2" key="1">
    <citation type="submission" date="2020-09" db="EMBL/GenBank/DDBJ databases">
        <title>Genome-Enabled Discovery of Anthraquinone Biosynthesis in Senna tora.</title>
        <authorList>
            <person name="Kang S.-H."/>
            <person name="Pandey R.P."/>
            <person name="Lee C.-M."/>
            <person name="Sim J.-S."/>
            <person name="Jeong J.-T."/>
            <person name="Choi B.-S."/>
            <person name="Jung M."/>
            <person name="Ginzburg D."/>
            <person name="Zhao K."/>
            <person name="Won S.Y."/>
            <person name="Oh T.-J."/>
            <person name="Yu Y."/>
            <person name="Kim N.-H."/>
            <person name="Lee O.R."/>
            <person name="Lee T.-H."/>
            <person name="Bashyal P."/>
            <person name="Kim T.-S."/>
            <person name="Lee W.-H."/>
            <person name="Kawkins C."/>
            <person name="Kim C.-K."/>
            <person name="Kim J.S."/>
            <person name="Ahn B.O."/>
            <person name="Rhee S.Y."/>
            <person name="Sohng J.K."/>
        </authorList>
    </citation>
    <scope>NUCLEOTIDE SEQUENCE</scope>
    <source>
        <tissue evidence="2">Leaf</tissue>
    </source>
</reference>
<dbReference type="EMBL" id="JAAIUW010000003">
    <property type="protein sequence ID" value="KAF7840036.1"/>
    <property type="molecule type" value="Genomic_DNA"/>
</dbReference>
<evidence type="ECO:0000256" key="1">
    <source>
        <dbReference type="SAM" id="MobiDB-lite"/>
    </source>
</evidence>
<evidence type="ECO:0000313" key="3">
    <source>
        <dbReference type="Proteomes" id="UP000634136"/>
    </source>
</evidence>
<gene>
    <name evidence="2" type="ORF">G2W53_008518</name>
</gene>
<feature type="compositionally biased region" description="Basic and acidic residues" evidence="1">
    <location>
        <begin position="9"/>
        <end position="23"/>
    </location>
</feature>
<feature type="compositionally biased region" description="Basic and acidic residues" evidence="1">
    <location>
        <begin position="31"/>
        <end position="43"/>
    </location>
</feature>
<dbReference type="Proteomes" id="UP000634136">
    <property type="component" value="Unassembled WGS sequence"/>
</dbReference>
<keyword evidence="3" id="KW-1185">Reference proteome</keyword>
<sequence>MGQNVAQNEPEHPLLPKGGKEGEGMNGVKEAVGKSFDKSKETVKGAAESAAQVVHSTAQKIKSNTPSASASEQESKAEL</sequence>
<dbReference type="AlphaFoldDB" id="A0A834X7Z7"/>
<feature type="region of interest" description="Disordered" evidence="1">
    <location>
        <begin position="1"/>
        <end position="79"/>
    </location>
</feature>
<comment type="caution">
    <text evidence="2">The sequence shown here is derived from an EMBL/GenBank/DDBJ whole genome shotgun (WGS) entry which is preliminary data.</text>
</comment>